<dbReference type="PANTHER" id="PTHR33204">
    <property type="entry name" value="TRANSCRIPTIONAL REGULATOR, MARR FAMILY"/>
    <property type="match status" value="1"/>
</dbReference>
<dbReference type="InterPro" id="IPR002577">
    <property type="entry name" value="HTH_HxlR"/>
</dbReference>
<reference evidence="5 6" key="1">
    <citation type="submission" date="2023-07" db="EMBL/GenBank/DDBJ databases">
        <title>Genomic Encyclopedia of Type Strains, Phase IV (KMG-IV): sequencing the most valuable type-strain genomes for metagenomic binning, comparative biology and taxonomic classification.</title>
        <authorList>
            <person name="Goeker M."/>
        </authorList>
    </citation>
    <scope>NUCLEOTIDE SEQUENCE [LARGE SCALE GENOMIC DNA]</scope>
    <source>
        <strain evidence="5 6">DSM 19154</strain>
    </source>
</reference>
<dbReference type="InterPro" id="IPR036390">
    <property type="entry name" value="WH_DNA-bd_sf"/>
</dbReference>
<protein>
    <submittedName>
        <fullName evidence="5">DNA-binding HxlR family transcriptional regulator</fullName>
    </submittedName>
</protein>
<dbReference type="Proteomes" id="UP001225034">
    <property type="component" value="Unassembled WGS sequence"/>
</dbReference>
<dbReference type="PROSITE" id="PS51118">
    <property type="entry name" value="HTH_HXLR"/>
    <property type="match status" value="1"/>
</dbReference>
<name>A0ABT9YJD9_9BACI</name>
<proteinExistence type="predicted"/>
<sequence>MEICKVDTALEILMGKWKHRILFELTTNDVMRFNELKRSIPGITQKMLTAQLRELEHHDIVIRKVYAQIPPKVEYSMTEYGNSLQPLLAAMHDWGSKHAEHLKQIEKNAALEQNNA</sequence>
<evidence type="ECO:0000259" key="4">
    <source>
        <dbReference type="PROSITE" id="PS51118"/>
    </source>
</evidence>
<evidence type="ECO:0000256" key="3">
    <source>
        <dbReference type="ARBA" id="ARBA00023163"/>
    </source>
</evidence>
<keyword evidence="1" id="KW-0805">Transcription regulation</keyword>
<dbReference type="Gene3D" id="1.10.10.10">
    <property type="entry name" value="Winged helix-like DNA-binding domain superfamily/Winged helix DNA-binding domain"/>
    <property type="match status" value="1"/>
</dbReference>
<evidence type="ECO:0000256" key="2">
    <source>
        <dbReference type="ARBA" id="ARBA00023125"/>
    </source>
</evidence>
<organism evidence="5 6">
    <name type="scientific">Alkalicoccobacillus murimartini</name>
    <dbReference type="NCBI Taxonomy" id="171685"/>
    <lineage>
        <taxon>Bacteria</taxon>
        <taxon>Bacillati</taxon>
        <taxon>Bacillota</taxon>
        <taxon>Bacilli</taxon>
        <taxon>Bacillales</taxon>
        <taxon>Bacillaceae</taxon>
        <taxon>Alkalicoccobacillus</taxon>
    </lineage>
</organism>
<keyword evidence="2 5" id="KW-0238">DNA-binding</keyword>
<evidence type="ECO:0000256" key="1">
    <source>
        <dbReference type="ARBA" id="ARBA00023015"/>
    </source>
</evidence>
<evidence type="ECO:0000313" key="6">
    <source>
        <dbReference type="Proteomes" id="UP001225034"/>
    </source>
</evidence>
<dbReference type="InterPro" id="IPR036388">
    <property type="entry name" value="WH-like_DNA-bd_sf"/>
</dbReference>
<feature type="domain" description="HTH hxlR-type" evidence="4">
    <location>
        <begin position="4"/>
        <end position="103"/>
    </location>
</feature>
<keyword evidence="3" id="KW-0804">Transcription</keyword>
<dbReference type="GO" id="GO:0003677">
    <property type="term" value="F:DNA binding"/>
    <property type="evidence" value="ECO:0007669"/>
    <property type="project" value="UniProtKB-KW"/>
</dbReference>
<dbReference type="PANTHER" id="PTHR33204:SF29">
    <property type="entry name" value="TRANSCRIPTIONAL REGULATOR"/>
    <property type="match status" value="1"/>
</dbReference>
<gene>
    <name evidence="5" type="ORF">J2S05_002605</name>
</gene>
<dbReference type="SUPFAM" id="SSF46785">
    <property type="entry name" value="Winged helix' DNA-binding domain"/>
    <property type="match status" value="1"/>
</dbReference>
<accession>A0ABT9YJD9</accession>
<comment type="caution">
    <text evidence="5">The sequence shown here is derived from an EMBL/GenBank/DDBJ whole genome shotgun (WGS) entry which is preliminary data.</text>
</comment>
<evidence type="ECO:0000313" key="5">
    <source>
        <dbReference type="EMBL" id="MDQ0207804.1"/>
    </source>
</evidence>
<dbReference type="EMBL" id="JAUSUA010000003">
    <property type="protein sequence ID" value="MDQ0207804.1"/>
    <property type="molecule type" value="Genomic_DNA"/>
</dbReference>
<dbReference type="Pfam" id="PF01638">
    <property type="entry name" value="HxlR"/>
    <property type="match status" value="1"/>
</dbReference>
<keyword evidence="6" id="KW-1185">Reference proteome</keyword>